<name>A0A7S4HJ86_9STRA</name>
<reference evidence="2" key="1">
    <citation type="submission" date="2021-01" db="EMBL/GenBank/DDBJ databases">
        <authorList>
            <person name="Corre E."/>
            <person name="Pelletier E."/>
            <person name="Niang G."/>
            <person name="Scheremetjew M."/>
            <person name="Finn R."/>
            <person name="Kale V."/>
            <person name="Holt S."/>
            <person name="Cochrane G."/>
            <person name="Meng A."/>
            <person name="Brown T."/>
            <person name="Cohen L."/>
        </authorList>
    </citation>
    <scope>NUCLEOTIDE SEQUENCE</scope>
    <source>
        <strain evidence="2">Isolate 1302-5</strain>
    </source>
</reference>
<protein>
    <submittedName>
        <fullName evidence="2">Uncharacterized protein</fullName>
    </submittedName>
</protein>
<feature type="compositionally biased region" description="Low complexity" evidence="1">
    <location>
        <begin position="168"/>
        <end position="179"/>
    </location>
</feature>
<gene>
    <name evidence="2" type="ORF">OAUR00152_LOCUS661</name>
</gene>
<dbReference type="AlphaFoldDB" id="A0A7S4HJ86"/>
<accession>A0A7S4HJ86</accession>
<sequence>MPLRRLPQGRLRRSPIRTRTSCALALFVAAVSATLSRSRLLPVTEARATPYGSHGISLGLGGESADRKRRRKSNYEVDMDDLLVGGATPFDEIAENGSTEFGGESKRRGVSVFGMGREFDIFDTRGGETSRPASASGVGPSSSLPSRLAFPASDDSSGSRRKRKKRSSTSYSSSSARDATGGETRANLAASLRSFRDNLPRIQLRMEPTTTLKIRKTFRIFKATMLRLGADFNYQLGVWQFRSSWEDTVIGGKLSLAGRELQLAKTWRLSVDKSSLGAQEDFVTSVRFRAAVDLSTLKAYARLGFRSERISPINVYEGFTFIKRIPLDGKNENIKLEIKANFALPEPEIEYSTENHRTFVGLGDVEVNVDELNLLFDF</sequence>
<proteinExistence type="predicted"/>
<feature type="region of interest" description="Disordered" evidence="1">
    <location>
        <begin position="123"/>
        <end position="183"/>
    </location>
</feature>
<evidence type="ECO:0000313" key="2">
    <source>
        <dbReference type="EMBL" id="CAE2200877.1"/>
    </source>
</evidence>
<feature type="region of interest" description="Disordered" evidence="1">
    <location>
        <begin position="52"/>
        <end position="73"/>
    </location>
</feature>
<organism evidence="2">
    <name type="scientific">Odontella aurita</name>
    <dbReference type="NCBI Taxonomy" id="265563"/>
    <lineage>
        <taxon>Eukaryota</taxon>
        <taxon>Sar</taxon>
        <taxon>Stramenopiles</taxon>
        <taxon>Ochrophyta</taxon>
        <taxon>Bacillariophyta</taxon>
        <taxon>Mediophyceae</taxon>
        <taxon>Biddulphiophycidae</taxon>
        <taxon>Eupodiscales</taxon>
        <taxon>Odontellaceae</taxon>
        <taxon>Odontella</taxon>
    </lineage>
</organism>
<evidence type="ECO:0000256" key="1">
    <source>
        <dbReference type="SAM" id="MobiDB-lite"/>
    </source>
</evidence>
<feature type="compositionally biased region" description="Low complexity" evidence="1">
    <location>
        <begin position="130"/>
        <end position="156"/>
    </location>
</feature>
<dbReference type="EMBL" id="HBKQ01000949">
    <property type="protein sequence ID" value="CAE2200877.1"/>
    <property type="molecule type" value="Transcribed_RNA"/>
</dbReference>